<sequence>MVQCLQSGQILGVHDAPVVPTPGDVGVASEMSDRRMTPTPRSVSADFDVSDNSTTTFGPEAFATM</sequence>
<evidence type="ECO:0000256" key="1">
    <source>
        <dbReference type="SAM" id="MobiDB-lite"/>
    </source>
</evidence>
<feature type="region of interest" description="Disordered" evidence="1">
    <location>
        <begin position="14"/>
        <end position="65"/>
    </location>
</feature>
<gene>
    <name evidence="2" type="ORF">PF008_g33314</name>
</gene>
<reference evidence="2 3" key="1">
    <citation type="submission" date="2018-09" db="EMBL/GenBank/DDBJ databases">
        <title>Genomic investigation of the strawberry pathogen Phytophthora fragariae indicates pathogenicity is determined by transcriptional variation in three key races.</title>
        <authorList>
            <person name="Adams T.M."/>
            <person name="Armitage A.D."/>
            <person name="Sobczyk M.K."/>
            <person name="Bates H.J."/>
            <person name="Dunwell J.M."/>
            <person name="Nellist C.F."/>
            <person name="Harrison R.J."/>
        </authorList>
    </citation>
    <scope>NUCLEOTIDE SEQUENCE [LARGE SCALE GENOMIC DNA]</scope>
    <source>
        <strain evidence="2 3">NOV-77</strain>
    </source>
</reference>
<dbReference type="AlphaFoldDB" id="A0A6G0PXS9"/>
<name>A0A6G0PXS9_9STRA</name>
<comment type="caution">
    <text evidence="2">The sequence shown here is derived from an EMBL/GenBank/DDBJ whole genome shotgun (WGS) entry which is preliminary data.</text>
</comment>
<protein>
    <submittedName>
        <fullName evidence="2">Uncharacterized protein</fullName>
    </submittedName>
</protein>
<accession>A0A6G0PXS9</accession>
<proteinExistence type="predicted"/>
<dbReference type="Proteomes" id="UP000486351">
    <property type="component" value="Unassembled WGS sequence"/>
</dbReference>
<dbReference type="EMBL" id="QXFY01011977">
    <property type="protein sequence ID" value="KAE9259635.1"/>
    <property type="molecule type" value="Genomic_DNA"/>
</dbReference>
<evidence type="ECO:0000313" key="2">
    <source>
        <dbReference type="EMBL" id="KAE9259635.1"/>
    </source>
</evidence>
<organism evidence="2 3">
    <name type="scientific">Phytophthora fragariae</name>
    <dbReference type="NCBI Taxonomy" id="53985"/>
    <lineage>
        <taxon>Eukaryota</taxon>
        <taxon>Sar</taxon>
        <taxon>Stramenopiles</taxon>
        <taxon>Oomycota</taxon>
        <taxon>Peronosporomycetes</taxon>
        <taxon>Peronosporales</taxon>
        <taxon>Peronosporaceae</taxon>
        <taxon>Phytophthora</taxon>
    </lineage>
</organism>
<evidence type="ECO:0000313" key="3">
    <source>
        <dbReference type="Proteomes" id="UP000486351"/>
    </source>
</evidence>